<evidence type="ECO:0000313" key="2">
    <source>
        <dbReference type="Proteomes" id="UP000499080"/>
    </source>
</evidence>
<protein>
    <submittedName>
        <fullName evidence="1">Uncharacterized protein</fullName>
    </submittedName>
</protein>
<keyword evidence="2" id="KW-1185">Reference proteome</keyword>
<dbReference type="GO" id="GO:0003676">
    <property type="term" value="F:nucleic acid binding"/>
    <property type="evidence" value="ECO:0007669"/>
    <property type="project" value="InterPro"/>
</dbReference>
<evidence type="ECO:0000313" key="1">
    <source>
        <dbReference type="EMBL" id="GBO28190.1"/>
    </source>
</evidence>
<proteinExistence type="predicted"/>
<dbReference type="Proteomes" id="UP000499080">
    <property type="component" value="Unassembled WGS sequence"/>
</dbReference>
<sequence>MAGRIDAPAKCELGSVIHFFQAEGWLVENDQCGCFLSDFRRLRITILISGDVLIHDNVRPQRAVATQHLLEQFKSRHPAYNSDFAPSDFQLCPEMRLKLLEPAGVACPKLSCI</sequence>
<comment type="caution">
    <text evidence="1">The sequence shown here is derived from an EMBL/GenBank/DDBJ whole genome shotgun (WGS) entry which is preliminary data.</text>
</comment>
<dbReference type="AlphaFoldDB" id="A0A4Y2VWA3"/>
<dbReference type="EMBL" id="BGPR01051224">
    <property type="protein sequence ID" value="GBO28190.1"/>
    <property type="molecule type" value="Genomic_DNA"/>
</dbReference>
<accession>A0A4Y2VWA3</accession>
<organism evidence="1 2">
    <name type="scientific">Araneus ventricosus</name>
    <name type="common">Orbweaver spider</name>
    <name type="synonym">Epeira ventricosa</name>
    <dbReference type="NCBI Taxonomy" id="182803"/>
    <lineage>
        <taxon>Eukaryota</taxon>
        <taxon>Metazoa</taxon>
        <taxon>Ecdysozoa</taxon>
        <taxon>Arthropoda</taxon>
        <taxon>Chelicerata</taxon>
        <taxon>Arachnida</taxon>
        <taxon>Araneae</taxon>
        <taxon>Araneomorphae</taxon>
        <taxon>Entelegynae</taxon>
        <taxon>Araneoidea</taxon>
        <taxon>Araneidae</taxon>
        <taxon>Araneus</taxon>
    </lineage>
</organism>
<reference evidence="1 2" key="1">
    <citation type="journal article" date="2019" name="Sci. Rep.">
        <title>Orb-weaving spider Araneus ventricosus genome elucidates the spidroin gene catalogue.</title>
        <authorList>
            <person name="Kono N."/>
            <person name="Nakamura H."/>
            <person name="Ohtoshi R."/>
            <person name="Moran D.A.P."/>
            <person name="Shinohara A."/>
            <person name="Yoshida Y."/>
            <person name="Fujiwara M."/>
            <person name="Mori M."/>
            <person name="Tomita M."/>
            <person name="Arakawa K."/>
        </authorList>
    </citation>
    <scope>NUCLEOTIDE SEQUENCE [LARGE SCALE GENOMIC DNA]</scope>
</reference>
<dbReference type="Gene3D" id="3.30.420.10">
    <property type="entry name" value="Ribonuclease H-like superfamily/Ribonuclease H"/>
    <property type="match status" value="1"/>
</dbReference>
<name>A0A4Y2VWA3_ARAVE</name>
<dbReference type="InterPro" id="IPR036397">
    <property type="entry name" value="RNaseH_sf"/>
</dbReference>
<gene>
    <name evidence="1" type="ORF">AVEN_68631_1</name>
</gene>